<dbReference type="InterPro" id="IPR051544">
    <property type="entry name" value="TPS_OM_transporter"/>
</dbReference>
<dbReference type="InterPro" id="IPR035251">
    <property type="entry name" value="ShlB_POTRA"/>
</dbReference>
<evidence type="ECO:0000256" key="3">
    <source>
        <dbReference type="ARBA" id="ARBA00022448"/>
    </source>
</evidence>
<dbReference type="PIRSF" id="PIRSF029745">
    <property type="entry name" value="FhaC"/>
    <property type="match status" value="1"/>
</dbReference>
<dbReference type="GO" id="GO:0006811">
    <property type="term" value="P:monoatomic ion transport"/>
    <property type="evidence" value="ECO:0007669"/>
    <property type="project" value="UniProtKB-KW"/>
</dbReference>
<keyword evidence="5" id="KW-0812">Transmembrane</keyword>
<evidence type="ECO:0000256" key="6">
    <source>
        <dbReference type="ARBA" id="ARBA00022927"/>
    </source>
</evidence>
<dbReference type="EMBL" id="FOHV01000014">
    <property type="protein sequence ID" value="SET27227.1"/>
    <property type="molecule type" value="Genomic_DNA"/>
</dbReference>
<dbReference type="Gene3D" id="3.10.20.310">
    <property type="entry name" value="membrane protein fhac"/>
    <property type="match status" value="1"/>
</dbReference>
<evidence type="ECO:0000259" key="10">
    <source>
        <dbReference type="PROSITE" id="PS51779"/>
    </source>
</evidence>
<evidence type="ECO:0000256" key="1">
    <source>
        <dbReference type="ARBA" id="ARBA00004442"/>
    </source>
</evidence>
<evidence type="ECO:0000256" key="5">
    <source>
        <dbReference type="ARBA" id="ARBA00022692"/>
    </source>
</evidence>
<evidence type="ECO:0000256" key="2">
    <source>
        <dbReference type="ARBA" id="ARBA00009055"/>
    </source>
</evidence>
<evidence type="ECO:0000313" key="11">
    <source>
        <dbReference type="EMBL" id="SET27227.1"/>
    </source>
</evidence>
<dbReference type="InterPro" id="IPR034746">
    <property type="entry name" value="POTRA"/>
</dbReference>
<name>A0A1I0D6I7_9GAMM</name>
<dbReference type="Proteomes" id="UP000242642">
    <property type="component" value="Unassembled WGS sequence"/>
</dbReference>
<evidence type="ECO:0000256" key="7">
    <source>
        <dbReference type="ARBA" id="ARBA00023065"/>
    </source>
</evidence>
<dbReference type="Pfam" id="PF08479">
    <property type="entry name" value="POTRA_2"/>
    <property type="match status" value="1"/>
</dbReference>
<keyword evidence="8" id="KW-0472">Membrane</keyword>
<dbReference type="GO" id="GO:0008320">
    <property type="term" value="F:protein transmembrane transporter activity"/>
    <property type="evidence" value="ECO:0007669"/>
    <property type="project" value="TreeGrafter"/>
</dbReference>
<organism evidence="11 12">
    <name type="scientific">Thorsellia anophelis DSM 18579</name>
    <dbReference type="NCBI Taxonomy" id="1123402"/>
    <lineage>
        <taxon>Bacteria</taxon>
        <taxon>Pseudomonadati</taxon>
        <taxon>Pseudomonadota</taxon>
        <taxon>Gammaproteobacteria</taxon>
        <taxon>Enterobacterales</taxon>
        <taxon>Thorselliaceae</taxon>
        <taxon>Thorsellia</taxon>
    </lineage>
</organism>
<comment type="subcellular location">
    <subcellularLocation>
        <location evidence="1">Cell outer membrane</location>
    </subcellularLocation>
</comment>
<dbReference type="PANTHER" id="PTHR34597">
    <property type="entry name" value="SLR1661 PROTEIN"/>
    <property type="match status" value="1"/>
</dbReference>
<reference evidence="12" key="1">
    <citation type="submission" date="2016-10" db="EMBL/GenBank/DDBJ databases">
        <authorList>
            <person name="Varghese N."/>
            <person name="Submissions S."/>
        </authorList>
    </citation>
    <scope>NUCLEOTIDE SEQUENCE [LARGE SCALE GENOMIC DNA]</scope>
    <source>
        <strain evidence="12">DSM 18579</strain>
    </source>
</reference>
<dbReference type="PROSITE" id="PS51779">
    <property type="entry name" value="POTRA"/>
    <property type="match status" value="1"/>
</dbReference>
<comment type="similarity">
    <text evidence="2">Belongs to the TPS (TC 1.B.20) family.</text>
</comment>
<evidence type="ECO:0000256" key="8">
    <source>
        <dbReference type="ARBA" id="ARBA00023136"/>
    </source>
</evidence>
<proteinExistence type="inferred from homology"/>
<dbReference type="Pfam" id="PF03865">
    <property type="entry name" value="ShlB"/>
    <property type="match status" value="1"/>
</dbReference>
<gene>
    <name evidence="11" type="ORF">SAMN02583745_01848</name>
</gene>
<keyword evidence="4" id="KW-1134">Transmembrane beta strand</keyword>
<dbReference type="STRING" id="1123402.SAMN02583745_01848"/>
<keyword evidence="12" id="KW-1185">Reference proteome</keyword>
<evidence type="ECO:0000313" key="12">
    <source>
        <dbReference type="Proteomes" id="UP000242642"/>
    </source>
</evidence>
<keyword evidence="3" id="KW-0813">Transport</keyword>
<accession>A0A1I0D6I7</accession>
<dbReference type="PANTHER" id="PTHR34597:SF3">
    <property type="entry name" value="OUTER MEMBRANE TRANSPORTER CDIB"/>
    <property type="match status" value="1"/>
</dbReference>
<keyword evidence="7" id="KW-0406">Ion transport</keyword>
<protein>
    <submittedName>
        <fullName evidence="11">Hemolysin activation/secretion protein</fullName>
    </submittedName>
</protein>
<dbReference type="Pfam" id="PF17287">
    <property type="entry name" value="POTRA_3"/>
    <property type="match status" value="1"/>
</dbReference>
<dbReference type="GO" id="GO:0046819">
    <property type="term" value="P:protein secretion by the type V secretion system"/>
    <property type="evidence" value="ECO:0007669"/>
    <property type="project" value="TreeGrafter"/>
</dbReference>
<dbReference type="AlphaFoldDB" id="A0A1I0D6I7"/>
<dbReference type="InterPro" id="IPR027282">
    <property type="entry name" value="TPS"/>
</dbReference>
<keyword evidence="9" id="KW-0998">Cell outer membrane</keyword>
<dbReference type="InterPro" id="IPR013686">
    <property type="entry name" value="Polypept-transport_assoc_ShlB"/>
</dbReference>
<sequence>MLNGVTVLSICSKSFVLFLCVFFVYSIDAVELNVNGNEIIKQQQIIQQQRQEARQAALAQELPSVRFDASTGIASSSDYPTEDICFVINQIVIEDKESLPQAIPLNFVKESAQGLCLGGIGISQLVSNLQNLIIDRGYVTTRIVAPEQDLTTGILTLKIIPGKVRQVYFEEGSAKYAFLWTAMPARSGDLLDLRKIEQGLENLQRLSTVQAEMEIVPTENQGESDIVIKRHQKKFWRVALSLDNSGSKSTGTYQGSATLYVDNPLALSDLAYVSWNNDVHGKSSQGTQNLTGHYSLPFGDTLFSFTGSRYNYHQTVAGLTTDYVYSGDNNSLNLQVAHMLHRAASHKTTVSYDINYRSTKNYIDDTEIEVQRRRTSAWKLGLQHKHYFENFTLNGGISYQRGTRWFGAKPAPEELFDEGTALAKIWRFDAGLSLPFKIQNDQFSFSLQHQQQIAVNRLTSQDQFSIGSRYSVRGFDGERTLSADNGWFTRGEFSWHAPTGSYQVYLATDYGVVTGPDTEFLLGTHLAGGALGIRGSRQNFGYDFYMGHPLSKPEGFITDDLMFAFNLNYEF</sequence>
<feature type="domain" description="POTRA" evidence="10">
    <location>
        <begin position="86"/>
        <end position="162"/>
    </location>
</feature>
<dbReference type="GO" id="GO:0098046">
    <property type="term" value="C:type V protein secretion system complex"/>
    <property type="evidence" value="ECO:0007669"/>
    <property type="project" value="TreeGrafter"/>
</dbReference>
<evidence type="ECO:0000256" key="4">
    <source>
        <dbReference type="ARBA" id="ARBA00022452"/>
    </source>
</evidence>
<dbReference type="Gene3D" id="2.40.160.50">
    <property type="entry name" value="membrane protein fhac: a member of the omp85/tpsb transporter family"/>
    <property type="match status" value="1"/>
</dbReference>
<dbReference type="GO" id="GO:0009279">
    <property type="term" value="C:cell outer membrane"/>
    <property type="evidence" value="ECO:0007669"/>
    <property type="project" value="UniProtKB-SubCell"/>
</dbReference>
<evidence type="ECO:0000256" key="9">
    <source>
        <dbReference type="ARBA" id="ARBA00023237"/>
    </source>
</evidence>
<dbReference type="InterPro" id="IPR005565">
    <property type="entry name" value="Hemolysn_activator_HlyB_C"/>
</dbReference>
<keyword evidence="6" id="KW-0653">Protein transport</keyword>
<dbReference type="FunFam" id="2.40.160.50:FF:000009">
    <property type="entry name" value="Putative hemolysin activator protein"/>
    <property type="match status" value="1"/>
</dbReference>